<comment type="caution">
    <text evidence="2">The sequence shown here is derived from an EMBL/GenBank/DDBJ whole genome shotgun (WGS) entry which is preliminary data.</text>
</comment>
<evidence type="ECO:0000259" key="1">
    <source>
        <dbReference type="Pfam" id="PF01248"/>
    </source>
</evidence>
<dbReference type="SUPFAM" id="SSF55315">
    <property type="entry name" value="L30e-like"/>
    <property type="match status" value="1"/>
</dbReference>
<dbReference type="RefSeq" id="WP_378141858.1">
    <property type="nucleotide sequence ID" value="NZ_JBHSEF010000023.1"/>
</dbReference>
<dbReference type="EMBL" id="JBHSEF010000023">
    <property type="protein sequence ID" value="MFC4355389.1"/>
    <property type="molecule type" value="Genomic_DNA"/>
</dbReference>
<dbReference type="Pfam" id="PF01248">
    <property type="entry name" value="Ribosomal_L7Ae"/>
    <property type="match status" value="1"/>
</dbReference>
<accession>A0ABV8UWF9</accession>
<organism evidence="2 3">
    <name type="scientific">Chryseomicrobium palamuruense</name>
    <dbReference type="NCBI Taxonomy" id="682973"/>
    <lineage>
        <taxon>Bacteria</taxon>
        <taxon>Bacillati</taxon>
        <taxon>Bacillota</taxon>
        <taxon>Bacilli</taxon>
        <taxon>Bacillales</taxon>
        <taxon>Caryophanaceae</taxon>
        <taxon>Chryseomicrobium</taxon>
    </lineage>
</organism>
<evidence type="ECO:0000313" key="3">
    <source>
        <dbReference type="Proteomes" id="UP001595733"/>
    </source>
</evidence>
<dbReference type="InterPro" id="IPR004038">
    <property type="entry name" value="Ribosomal_eL8/eL30/eS12/Gad45"/>
</dbReference>
<name>A0ABV8UWF9_9BACL</name>
<reference evidence="3" key="1">
    <citation type="journal article" date="2019" name="Int. J. Syst. Evol. Microbiol.">
        <title>The Global Catalogue of Microorganisms (GCM) 10K type strain sequencing project: providing services to taxonomists for standard genome sequencing and annotation.</title>
        <authorList>
            <consortium name="The Broad Institute Genomics Platform"/>
            <consortium name="The Broad Institute Genome Sequencing Center for Infectious Disease"/>
            <person name="Wu L."/>
            <person name="Ma J."/>
        </authorList>
    </citation>
    <scope>NUCLEOTIDE SEQUENCE [LARGE SCALE GENOMIC DNA]</scope>
    <source>
        <strain evidence="3">CCUG 50353</strain>
    </source>
</reference>
<evidence type="ECO:0000313" key="2">
    <source>
        <dbReference type="EMBL" id="MFC4355389.1"/>
    </source>
</evidence>
<feature type="domain" description="Ribosomal protein eL8/eL30/eS12/Gadd45" evidence="1">
    <location>
        <begin position="4"/>
        <end position="83"/>
    </location>
</feature>
<keyword evidence="3" id="KW-1185">Reference proteome</keyword>
<dbReference type="InterPro" id="IPR029064">
    <property type="entry name" value="Ribosomal_eL30-like_sf"/>
</dbReference>
<proteinExistence type="predicted"/>
<gene>
    <name evidence="2" type="ORF">ACFO0S_10045</name>
</gene>
<dbReference type="Proteomes" id="UP001595733">
    <property type="component" value="Unassembled WGS sequence"/>
</dbReference>
<dbReference type="Gene3D" id="3.30.1330.30">
    <property type="match status" value="1"/>
</dbReference>
<sequence length="86" mass="9178">MSYEKVKQADKTIIGTKQAVKAARNGSLSEIIVAMDAEMHVIAPVLEAAKQHGIPVSYVPSKQMLGKVAGLRVNASVVAITDSRFL</sequence>
<protein>
    <submittedName>
        <fullName evidence="2">Ribosomal L7Ae/L30e/S12e/Gadd45 family protein</fullName>
    </submittedName>
</protein>